<dbReference type="Proteomes" id="UP000760545">
    <property type="component" value="Unassembled WGS sequence"/>
</dbReference>
<accession>A0ABX1DBR2</accession>
<evidence type="ECO:0000313" key="1">
    <source>
        <dbReference type="EMBL" id="NJX14707.1"/>
    </source>
</evidence>
<sequence length="109" mass="12697">MELLYQNEYGASYALENSFDSEIKFQIVIGSVGMFLTQKDIDELQDLVQDCKTESLRNKKNYDTIWKHTCFADVRIKLNQPLLHLLEDLVNGTHFVINMNATLRKNKIN</sequence>
<comment type="caution">
    <text evidence="1">The sequence shown here is derived from an EMBL/GenBank/DDBJ whole genome shotgun (WGS) entry which is preliminary data.</text>
</comment>
<keyword evidence="2" id="KW-1185">Reference proteome</keyword>
<protein>
    <submittedName>
        <fullName evidence="1">Uncharacterized protein</fullName>
    </submittedName>
</protein>
<evidence type="ECO:0000313" key="2">
    <source>
        <dbReference type="Proteomes" id="UP000760545"/>
    </source>
</evidence>
<reference evidence="1 2" key="1">
    <citation type="submission" date="2020-03" db="EMBL/GenBank/DDBJ databases">
        <title>Tamlana sp. nov, isolated from XXX.</title>
        <authorList>
            <person name="Cao W.R."/>
        </authorList>
    </citation>
    <scope>NUCLEOTIDE SEQUENCE [LARGE SCALE GENOMIC DNA]</scope>
    <source>
        <strain evidence="1 2">HST1-43</strain>
    </source>
</reference>
<name>A0ABX1DBR2_9FLAO</name>
<dbReference type="RefSeq" id="WP_167916952.1">
    <property type="nucleotide sequence ID" value="NZ_JAAVJS010000004.1"/>
</dbReference>
<dbReference type="EMBL" id="JAAVJS010000004">
    <property type="protein sequence ID" value="NJX14707.1"/>
    <property type="molecule type" value="Genomic_DNA"/>
</dbReference>
<proteinExistence type="predicted"/>
<organism evidence="1 2">
    <name type="scientific">Tamlana crocina</name>
    <dbReference type="NCBI Taxonomy" id="393006"/>
    <lineage>
        <taxon>Bacteria</taxon>
        <taxon>Pseudomonadati</taxon>
        <taxon>Bacteroidota</taxon>
        <taxon>Flavobacteriia</taxon>
        <taxon>Flavobacteriales</taxon>
        <taxon>Flavobacteriaceae</taxon>
        <taxon>Tamlana</taxon>
    </lineage>
</organism>
<gene>
    <name evidence="1" type="ORF">HC176_04330</name>
</gene>